<reference evidence="3 4" key="1">
    <citation type="submission" date="2018-05" db="EMBL/GenBank/DDBJ databases">
        <title>A metagenomic window into the 2 km-deep terrestrial subsurface aquifer revealed taxonomically and functionally diverse microbial community comprising novel uncultured bacterial lineages.</title>
        <authorList>
            <person name="Kadnikov V.V."/>
            <person name="Mardanov A.V."/>
            <person name="Beletsky A.V."/>
            <person name="Banks D."/>
            <person name="Pimenov N.V."/>
            <person name="Frank Y.A."/>
            <person name="Karnachuk O.V."/>
            <person name="Ravin N.V."/>
        </authorList>
    </citation>
    <scope>NUCLEOTIDE SEQUENCE [LARGE SCALE GENOMIC DNA]</scope>
    <source>
        <strain evidence="3">BY5</strain>
    </source>
</reference>
<dbReference type="PROSITE" id="PS51932">
    <property type="entry name" value="BMV"/>
    <property type="match status" value="1"/>
</dbReference>
<dbReference type="PANTHER" id="PTHR36539:SF1">
    <property type="entry name" value="BACTERIAL MICROCOMPARTMENT SHELL VERTEX PROTEIN EUTN"/>
    <property type="match status" value="1"/>
</dbReference>
<evidence type="ECO:0000313" key="4">
    <source>
        <dbReference type="Proteomes" id="UP000252355"/>
    </source>
</evidence>
<dbReference type="EMBL" id="QOQW01000001">
    <property type="protein sequence ID" value="RCK81486.1"/>
    <property type="molecule type" value="Genomic_DNA"/>
</dbReference>
<dbReference type="CDD" id="cd01614">
    <property type="entry name" value="EutN_CcmL"/>
    <property type="match status" value="1"/>
</dbReference>
<proteinExistence type="predicted"/>
<evidence type="ECO:0008006" key="5">
    <source>
        <dbReference type="Google" id="ProtNLM"/>
    </source>
</evidence>
<dbReference type="Pfam" id="PF03319">
    <property type="entry name" value="EutN_CcmL"/>
    <property type="match status" value="1"/>
</dbReference>
<evidence type="ECO:0000256" key="2">
    <source>
        <dbReference type="ARBA" id="ARBA00024446"/>
    </source>
</evidence>
<dbReference type="PANTHER" id="PTHR36539">
    <property type="entry name" value="ETHANOLAMINE UTILIZATION PROTEIN EUTN"/>
    <property type="match status" value="1"/>
</dbReference>
<comment type="subcellular location">
    <subcellularLocation>
        <location evidence="1">Bacterial microcompartment</location>
    </subcellularLocation>
</comment>
<dbReference type="GO" id="GO:0031469">
    <property type="term" value="C:bacterial microcompartment"/>
    <property type="evidence" value="ECO:0007669"/>
    <property type="project" value="UniProtKB-SubCell"/>
</dbReference>
<dbReference type="InterPro" id="IPR036677">
    <property type="entry name" value="EutN_CcmL_sf"/>
</dbReference>
<organism evidence="3 4">
    <name type="scientific">Candidatus Ozemobacter sibiricus</name>
    <dbReference type="NCBI Taxonomy" id="2268124"/>
    <lineage>
        <taxon>Bacteria</taxon>
        <taxon>Candidatus Ozemobacteria</taxon>
        <taxon>Candidatus Ozemobacterales</taxon>
        <taxon>Candidatus Ozemobacteraceae</taxon>
        <taxon>Candidatus Ozemobacter</taxon>
    </lineage>
</organism>
<dbReference type="Gene3D" id="2.40.50.220">
    <property type="entry name" value="EutN/Ccml"/>
    <property type="match status" value="1"/>
</dbReference>
<protein>
    <recommendedName>
        <fullName evidence="5">Ethanolamine utilization polyhedral-body-like protein EutN</fullName>
    </recommendedName>
</protein>
<comment type="caution">
    <text evidence="3">The sequence shown here is derived from an EMBL/GenBank/DDBJ whole genome shotgun (WGS) entry which is preliminary data.</text>
</comment>
<dbReference type="Proteomes" id="UP000252355">
    <property type="component" value="Unassembled WGS sequence"/>
</dbReference>
<gene>
    <name evidence="3" type="ORF">OZSIB_0620</name>
</gene>
<evidence type="ECO:0000313" key="3">
    <source>
        <dbReference type="EMBL" id="RCK81486.1"/>
    </source>
</evidence>
<name>A0A367ZTV7_9BACT</name>
<evidence type="ECO:0000256" key="1">
    <source>
        <dbReference type="ARBA" id="ARBA00024322"/>
    </source>
</evidence>
<dbReference type="InterPro" id="IPR004992">
    <property type="entry name" value="EutN_CcmL"/>
</dbReference>
<sequence length="106" mass="11097">MNLGRVVRKVVATFKHRAFDGRPLLLVQPVDLALQPKGPEVLAIDFMGADLDEVVLLMKEGSSVQQLLGDKEAPADAAIVGIVDSVCLEGRTIFDKSAPATAGAGG</sequence>
<keyword evidence="2" id="KW-1283">Bacterial microcompartment</keyword>
<accession>A0A367ZTV7</accession>
<dbReference type="SUPFAM" id="SSF159133">
    <property type="entry name" value="EutN/CcmL-like"/>
    <property type="match status" value="1"/>
</dbReference>
<dbReference type="AlphaFoldDB" id="A0A367ZTV7"/>